<protein>
    <submittedName>
        <fullName evidence="2">ZIP family metal transporter</fullName>
    </submittedName>
</protein>
<feature type="transmembrane region" description="Helical" evidence="1">
    <location>
        <begin position="164"/>
        <end position="185"/>
    </location>
</feature>
<reference evidence="2" key="1">
    <citation type="submission" date="2022-02" db="EMBL/GenBank/DDBJ databases">
        <title>Crop Bioprotection Bacillus Genome Sequencing.</title>
        <authorList>
            <person name="Dunlap C."/>
        </authorList>
    </citation>
    <scope>NUCLEOTIDE SEQUENCE</scope>
    <source>
        <strain evidence="2">M18B4</strain>
    </source>
</reference>
<proteinExistence type="predicted"/>
<comment type="caution">
    <text evidence="2">The sequence shown here is derived from an EMBL/GenBank/DDBJ whole genome shotgun (WGS) entry which is preliminary data.</text>
</comment>
<feature type="transmembrane region" description="Helical" evidence="1">
    <location>
        <begin position="191"/>
        <end position="211"/>
    </location>
</feature>
<gene>
    <name evidence="2" type="ORF">MOC45_06220</name>
</gene>
<dbReference type="Proteomes" id="UP001070352">
    <property type="component" value="Unassembled WGS sequence"/>
</dbReference>
<dbReference type="AlphaFoldDB" id="A0A9Q4HA41"/>
<organism evidence="2 3">
    <name type="scientific">Bacillus spizizenii</name>
    <name type="common">Bacillus subtilis subsp. spizizenii</name>
    <dbReference type="NCBI Taxonomy" id="96241"/>
    <lineage>
        <taxon>Bacteria</taxon>
        <taxon>Bacillati</taxon>
        <taxon>Bacillota</taxon>
        <taxon>Bacilli</taxon>
        <taxon>Bacillales</taxon>
        <taxon>Bacillaceae</taxon>
        <taxon>Bacillus</taxon>
    </lineage>
</organism>
<keyword evidence="1" id="KW-0472">Membrane</keyword>
<evidence type="ECO:0000256" key="1">
    <source>
        <dbReference type="SAM" id="Phobius"/>
    </source>
</evidence>
<keyword evidence="1" id="KW-1133">Transmembrane helix</keyword>
<sequence>MWHAAMWGGISGSAVLLGALASMFFSIRKQIIGYIMAFGTGVLIGAAAYELLGDAVAEGGIVATGAGFIAGAVVFTVFDYAVSKRGASQRKRSGQAAASGGGIAIFIGTIMDAVPESIMIGASLLEEQSVSFLLVVAIFISNIPEGLSSTAGMKNSGYSKMKMILLWAAVLVISIFASWSGYFFLDGASEEVMSVIAAFAGGGIIAMIASTMMPEAYEDSGPMTGLIAALGLLTSLVLNQFS</sequence>
<accession>A0A9Q4HA41</accession>
<keyword evidence="1" id="KW-0812">Transmembrane</keyword>
<evidence type="ECO:0000313" key="2">
    <source>
        <dbReference type="EMBL" id="MCY8120199.1"/>
    </source>
</evidence>
<feature type="transmembrane region" description="Helical" evidence="1">
    <location>
        <begin position="61"/>
        <end position="82"/>
    </location>
</feature>
<feature type="transmembrane region" description="Helical" evidence="1">
    <location>
        <begin position="6"/>
        <end position="24"/>
    </location>
</feature>
<evidence type="ECO:0000313" key="3">
    <source>
        <dbReference type="Proteomes" id="UP001070352"/>
    </source>
</evidence>
<feature type="transmembrane region" description="Helical" evidence="1">
    <location>
        <begin position="31"/>
        <end position="49"/>
    </location>
</feature>
<feature type="transmembrane region" description="Helical" evidence="1">
    <location>
        <begin position="223"/>
        <end position="241"/>
    </location>
</feature>
<dbReference type="EMBL" id="JALANJ010000007">
    <property type="protein sequence ID" value="MCY8120199.1"/>
    <property type="molecule type" value="Genomic_DNA"/>
</dbReference>
<feature type="transmembrane region" description="Helical" evidence="1">
    <location>
        <begin position="131"/>
        <end position="152"/>
    </location>
</feature>
<name>A0A9Q4HA41_BACSC</name>